<feature type="region of interest" description="Disordered" evidence="1">
    <location>
        <begin position="1"/>
        <end position="51"/>
    </location>
</feature>
<organism evidence="3 4">
    <name type="scientific">Protea cynaroides</name>
    <dbReference type="NCBI Taxonomy" id="273540"/>
    <lineage>
        <taxon>Eukaryota</taxon>
        <taxon>Viridiplantae</taxon>
        <taxon>Streptophyta</taxon>
        <taxon>Embryophyta</taxon>
        <taxon>Tracheophyta</taxon>
        <taxon>Spermatophyta</taxon>
        <taxon>Magnoliopsida</taxon>
        <taxon>Proteales</taxon>
        <taxon>Proteaceae</taxon>
        <taxon>Protea</taxon>
    </lineage>
</organism>
<feature type="compositionally biased region" description="Pro residues" evidence="1">
    <location>
        <begin position="111"/>
        <end position="126"/>
    </location>
</feature>
<feature type="compositionally biased region" description="Pro residues" evidence="1">
    <location>
        <begin position="38"/>
        <end position="50"/>
    </location>
</feature>
<comment type="caution">
    <text evidence="3">The sequence shown here is derived from an EMBL/GenBank/DDBJ whole genome shotgun (WGS) entry which is preliminary data.</text>
</comment>
<feature type="transmembrane region" description="Helical" evidence="2">
    <location>
        <begin position="58"/>
        <end position="76"/>
    </location>
</feature>
<protein>
    <submittedName>
        <fullName evidence="3">Uncharacterized protein</fullName>
    </submittedName>
</protein>
<keyword evidence="2" id="KW-0812">Transmembrane</keyword>
<reference evidence="3" key="1">
    <citation type="journal article" date="2023" name="Plant J.">
        <title>The genome of the king protea, Protea cynaroides.</title>
        <authorList>
            <person name="Chang J."/>
            <person name="Duong T.A."/>
            <person name="Schoeman C."/>
            <person name="Ma X."/>
            <person name="Roodt D."/>
            <person name="Barker N."/>
            <person name="Li Z."/>
            <person name="Van de Peer Y."/>
            <person name="Mizrachi E."/>
        </authorList>
    </citation>
    <scope>NUCLEOTIDE SEQUENCE</scope>
    <source>
        <tissue evidence="3">Young leaves</tissue>
    </source>
</reference>
<dbReference type="EMBL" id="JAMYWD010000012">
    <property type="protein sequence ID" value="KAJ4951340.1"/>
    <property type="molecule type" value="Genomic_DNA"/>
</dbReference>
<feature type="compositionally biased region" description="Polar residues" evidence="1">
    <location>
        <begin position="98"/>
        <end position="109"/>
    </location>
</feature>
<dbReference type="Proteomes" id="UP001141806">
    <property type="component" value="Unassembled WGS sequence"/>
</dbReference>
<evidence type="ECO:0000256" key="1">
    <source>
        <dbReference type="SAM" id="MobiDB-lite"/>
    </source>
</evidence>
<dbReference type="OrthoDB" id="1907935at2759"/>
<accession>A0A9Q0GRW0</accession>
<evidence type="ECO:0000313" key="4">
    <source>
        <dbReference type="Proteomes" id="UP001141806"/>
    </source>
</evidence>
<evidence type="ECO:0000256" key="2">
    <source>
        <dbReference type="SAM" id="Phobius"/>
    </source>
</evidence>
<feature type="region of interest" description="Disordered" evidence="1">
    <location>
        <begin position="95"/>
        <end position="128"/>
    </location>
</feature>
<sequence length="174" mass="19599">MSDGPKLYATKPKKAHLKQSNKAKEFSSPPSMETPAAAAPPTPPPEPPKVPFARRYKFLWPLLLAVNLSVGAYLITRTKKKDVGIEDGETVVEVPSTPIESTTTVTEKSLPTPPTVEPPKVHPPIPEDQQRELYKWMLEEKRKIKPKDQEEKKRIDEEKAILKQFIRSKSIPSL</sequence>
<feature type="compositionally biased region" description="Low complexity" evidence="1">
    <location>
        <begin position="28"/>
        <end position="37"/>
    </location>
</feature>
<feature type="compositionally biased region" description="Basic residues" evidence="1">
    <location>
        <begin position="11"/>
        <end position="21"/>
    </location>
</feature>
<proteinExistence type="predicted"/>
<name>A0A9Q0GRW0_9MAGN</name>
<keyword evidence="2" id="KW-1133">Transmembrane helix</keyword>
<evidence type="ECO:0000313" key="3">
    <source>
        <dbReference type="EMBL" id="KAJ4951340.1"/>
    </source>
</evidence>
<keyword evidence="4" id="KW-1185">Reference proteome</keyword>
<dbReference type="AlphaFoldDB" id="A0A9Q0GRW0"/>
<keyword evidence="2" id="KW-0472">Membrane</keyword>
<dbReference type="PANTHER" id="PTHR34364:SF1">
    <property type="entry name" value="WAS_WASL-INTERACTING FAMILY PROTEIN"/>
    <property type="match status" value="1"/>
</dbReference>
<gene>
    <name evidence="3" type="ORF">NE237_028172</name>
</gene>
<dbReference type="PANTHER" id="PTHR34364">
    <property type="entry name" value="WAS/WASL-INTERACTING FAMILY PROTEIN"/>
    <property type="match status" value="1"/>
</dbReference>